<dbReference type="InterPro" id="IPR008274">
    <property type="entry name" value="AldOxase/xan_DH_MoCoBD1"/>
</dbReference>
<dbReference type="Gene3D" id="3.90.1170.50">
    <property type="entry name" value="Aldehyde oxidase/xanthine dehydrogenase, a/b hammerhead"/>
    <property type="match status" value="1"/>
</dbReference>
<dbReference type="PANTHER" id="PTHR47495:SF2">
    <property type="entry name" value="ALDEHYDE DEHYDROGENASE"/>
    <property type="match status" value="1"/>
</dbReference>
<sequence length="722" mass="78573">MNHINISRRKFITSSLAAGGGLMIGFHIPAALADTVMGEAWKAPTEGAEINAWLTIDADGIVTVRCPHTEMGQGGFTSVPMMIAEELDCPWENIRAVMADANRHETQGRVYVEMSTGGSNLVRNRHPHIMQAGASARERLKEAAAQAWGVERSAVTASQGVLSSGDKTGTYGEFASAAAAVTLDEEPAIKAYGDWWLLGTDVPRIDVAPKTNGSAIYPIDVRLPDMVYAAVKASPVPGGKVKSFDFEAIRARPGIIAAVELKQAKDELANADLRSAVAVVADSFYRAKTALDLMPIEWEFNGNETISYSAMDAEAKTKMTQPADHVEEIRGDPRPILEAAADKKVVGEYNRPYEAHVTMMPPAAVANVTPERVDVWSFTQNVHHVLLVSADQAGRDPKDVYVHATYQGGGFGCGNAVDVPRQAVEISKQVGRPVKVIWTREEDIGQNRSRPPVWAHFEADIGEGGLPTALLMRSVGEIKNPAYADRGLVNTPYNIENRRYERHVVNSNMPVGPHRAPGNNSTGFLIEQFVDEMALAGDWDPLEWRIKMTEGNEPWQRVLLKMKEVCGFTTDLPRGEGMGIAVVESHGSVVGACVTVAVSRRGSLEIDNVHIVSNSGYIINPLNCAEQIKSCVAWELSHVMNGGLNLQNGRFMNVNLDNYSLMRFPEMPRVTIDHALSQDGWWGGMGETAGPPTPPALANAIFFATGKRVRSTPLIQHDLSWS</sequence>
<dbReference type="PANTHER" id="PTHR47495">
    <property type="entry name" value="ALDEHYDE DEHYDROGENASE"/>
    <property type="match status" value="1"/>
</dbReference>
<keyword evidence="3" id="KW-1185">Reference proteome</keyword>
<feature type="domain" description="Aldehyde oxidase/xanthine dehydrogenase a/b hammerhead" evidence="1">
    <location>
        <begin position="212"/>
        <end position="302"/>
    </location>
</feature>
<protein>
    <submittedName>
        <fullName evidence="2">Isoquinoline 1-oxidoreductase, beta subunit</fullName>
    </submittedName>
</protein>
<name>A0A1K2I1W5_9HYPH</name>
<dbReference type="Pfam" id="PF20256">
    <property type="entry name" value="MoCoBD_2"/>
    <property type="match status" value="1"/>
</dbReference>
<proteinExistence type="predicted"/>
<dbReference type="SMART" id="SM01008">
    <property type="entry name" value="Ald_Xan_dh_C"/>
    <property type="match status" value="1"/>
</dbReference>
<reference evidence="2 3" key="1">
    <citation type="submission" date="2016-11" db="EMBL/GenBank/DDBJ databases">
        <authorList>
            <person name="Jaros S."/>
            <person name="Januszkiewicz K."/>
            <person name="Wedrychowicz H."/>
        </authorList>
    </citation>
    <scope>NUCLEOTIDE SEQUENCE [LARGE SCALE GENOMIC DNA]</scope>
    <source>
        <strain evidence="2 3">ATCC 23634</strain>
    </source>
</reference>
<dbReference type="Gene3D" id="3.30.365.10">
    <property type="entry name" value="Aldehyde oxidase/xanthine dehydrogenase, molybdopterin binding domain"/>
    <property type="match status" value="4"/>
</dbReference>
<dbReference type="RefSeq" id="WP_072345888.1">
    <property type="nucleotide sequence ID" value="NZ_FPKU01000003.1"/>
</dbReference>
<dbReference type="PROSITE" id="PS51318">
    <property type="entry name" value="TAT"/>
    <property type="match status" value="1"/>
</dbReference>
<evidence type="ECO:0000313" key="2">
    <source>
        <dbReference type="EMBL" id="SFZ86374.1"/>
    </source>
</evidence>
<dbReference type="EMBL" id="FPKU01000003">
    <property type="protein sequence ID" value="SFZ86374.1"/>
    <property type="molecule type" value="Genomic_DNA"/>
</dbReference>
<accession>A0A1K2I1W5</accession>
<evidence type="ECO:0000313" key="3">
    <source>
        <dbReference type="Proteomes" id="UP000183447"/>
    </source>
</evidence>
<dbReference type="InterPro" id="IPR037165">
    <property type="entry name" value="AldOxase/xan_DH_Mopterin-bd_sf"/>
</dbReference>
<dbReference type="STRING" id="665118.SAMN02983003_3554"/>
<dbReference type="Proteomes" id="UP000183447">
    <property type="component" value="Unassembled WGS sequence"/>
</dbReference>
<dbReference type="InterPro" id="IPR012368">
    <property type="entry name" value="OxRdtase_Mopterin-bd_su_IorB"/>
</dbReference>
<dbReference type="InterPro" id="IPR046867">
    <property type="entry name" value="AldOxase/xan_DH_MoCoBD2"/>
</dbReference>
<dbReference type="PIRSF" id="PIRSF036389">
    <property type="entry name" value="IOR_B"/>
    <property type="match status" value="1"/>
</dbReference>
<evidence type="ECO:0000259" key="1">
    <source>
        <dbReference type="SMART" id="SM01008"/>
    </source>
</evidence>
<dbReference type="InterPro" id="IPR000674">
    <property type="entry name" value="Ald_Oxase/Xan_DH_a/b"/>
</dbReference>
<dbReference type="InterPro" id="IPR006311">
    <property type="entry name" value="TAT_signal"/>
</dbReference>
<dbReference type="InterPro" id="IPR052516">
    <property type="entry name" value="N-heterocyclic_Hydroxylase"/>
</dbReference>
<dbReference type="Pfam" id="PF02738">
    <property type="entry name" value="MoCoBD_1"/>
    <property type="match status" value="1"/>
</dbReference>
<organism evidence="2 3">
    <name type="scientific">Devosia enhydra</name>
    <dbReference type="NCBI Taxonomy" id="665118"/>
    <lineage>
        <taxon>Bacteria</taxon>
        <taxon>Pseudomonadati</taxon>
        <taxon>Pseudomonadota</taxon>
        <taxon>Alphaproteobacteria</taxon>
        <taxon>Hyphomicrobiales</taxon>
        <taxon>Devosiaceae</taxon>
        <taxon>Devosia</taxon>
    </lineage>
</organism>
<dbReference type="AlphaFoldDB" id="A0A1K2I1W5"/>
<dbReference type="SUPFAM" id="SSF56003">
    <property type="entry name" value="Molybdenum cofactor-binding domain"/>
    <property type="match status" value="2"/>
</dbReference>
<dbReference type="GO" id="GO:0016491">
    <property type="term" value="F:oxidoreductase activity"/>
    <property type="evidence" value="ECO:0007669"/>
    <property type="project" value="InterPro"/>
</dbReference>
<gene>
    <name evidence="2" type="ORF">SAMN02983003_3554</name>
</gene>